<evidence type="ECO:0000313" key="1">
    <source>
        <dbReference type="EMBL" id="SFL81100.1"/>
    </source>
</evidence>
<dbReference type="OrthoDB" id="1919832at2"/>
<gene>
    <name evidence="1" type="ORF">SAMN04488054_105169</name>
</gene>
<dbReference type="AlphaFoldDB" id="A0A1I4KQT9"/>
<dbReference type="NCBIfam" id="NF047561">
    <property type="entry name" value="orf58_phage_fam"/>
    <property type="match status" value="1"/>
</dbReference>
<accession>A0A1I4KQT9</accession>
<dbReference type="EMBL" id="FOTY01000005">
    <property type="protein sequence ID" value="SFL81100.1"/>
    <property type="molecule type" value="Genomic_DNA"/>
</dbReference>
<sequence>MPKYSFMRKTELIVKDRRFHSDDFAIFFEVPFNDGEEAEVAEIEIYNLSESTLNNMSKGDSVILNAGYEGDVGAILLGVLQKKNTEWDGTDKLTTLKCTDASEAWTRQTISKSYKKGISGSYILQDLANELGVEIGAISLPNDKVYARGRSVSGTITYVMQKVAIDCGATVRVTRGKVFIRDPRYGDETSFLLSPEHGLVGTPERFEEENDDEETVKGWNTKCLLNHRLSEGLHVRVASSTANGRYRIRKGTHKATDSDFVTEMEVV</sequence>
<dbReference type="STRING" id="266892.SAMN04488054_105169"/>
<organism evidence="1 2">
    <name type="scientific">Salibacterium qingdaonense</name>
    <dbReference type="NCBI Taxonomy" id="266892"/>
    <lineage>
        <taxon>Bacteria</taxon>
        <taxon>Bacillati</taxon>
        <taxon>Bacillota</taxon>
        <taxon>Bacilli</taxon>
        <taxon>Bacillales</taxon>
        <taxon>Bacillaceae</taxon>
    </lineage>
</organism>
<reference evidence="1 2" key="1">
    <citation type="submission" date="2016-10" db="EMBL/GenBank/DDBJ databases">
        <authorList>
            <person name="de Groot N.N."/>
        </authorList>
    </citation>
    <scope>NUCLEOTIDE SEQUENCE [LARGE SCALE GENOMIC DNA]</scope>
    <source>
        <strain evidence="1 2">CGMCC 1.6134</strain>
    </source>
</reference>
<evidence type="ECO:0000313" key="2">
    <source>
        <dbReference type="Proteomes" id="UP000199668"/>
    </source>
</evidence>
<dbReference type="Proteomes" id="UP000199668">
    <property type="component" value="Unassembled WGS sequence"/>
</dbReference>
<proteinExistence type="predicted"/>
<keyword evidence="2" id="KW-1185">Reference proteome</keyword>
<protein>
    <submittedName>
        <fullName evidence="1">Uncharacterized protein</fullName>
    </submittedName>
</protein>
<name>A0A1I4KQT9_9BACI</name>
<dbReference type="RefSeq" id="WP_090926260.1">
    <property type="nucleotide sequence ID" value="NZ_FOTY01000005.1"/>
</dbReference>